<accession>W4US09</accession>
<gene>
    <name evidence="1" type="ORF">JCM10512_1567</name>
</gene>
<name>W4US09_9BACE</name>
<dbReference type="InterPro" id="IPR052724">
    <property type="entry name" value="GT117_domain-containing"/>
</dbReference>
<evidence type="ECO:0000313" key="2">
    <source>
        <dbReference type="Proteomes" id="UP000019131"/>
    </source>
</evidence>
<proteinExistence type="predicted"/>
<dbReference type="Proteomes" id="UP000019131">
    <property type="component" value="Unassembled WGS sequence"/>
</dbReference>
<keyword evidence="2" id="KW-1185">Reference proteome</keyword>
<dbReference type="STRING" id="1445607.JCM10512_1567"/>
<dbReference type="PANTHER" id="PTHR16214">
    <property type="entry name" value="TRANSMEMBRANE PROTEIN 260"/>
    <property type="match status" value="1"/>
</dbReference>
<evidence type="ECO:0000313" key="1">
    <source>
        <dbReference type="EMBL" id="GAE83304.1"/>
    </source>
</evidence>
<sequence length="197" mass="23029">MLPAAIRHLKGDELRNALPDRMEISLKGMRMLTKVDLLVLEVLANCNWERPLYMAISVGAVSKLKLDNFLVMEGLAYRFTPFDYQQWGDAQQPNSYAMDVERLYENLMDRYKYGGLDAHPLYLDETTRRICYSHRRLFAQLATQLLKQDDEVRARKVLSYARQVLPAYNVPEVYESGHSIWQLLTPLWVRMRKLKGS</sequence>
<comment type="caution">
    <text evidence="1">The sequence shown here is derived from an EMBL/GenBank/DDBJ whole genome shotgun (WGS) entry which is preliminary data.</text>
</comment>
<organism evidence="1 2">
    <name type="scientific">Bacteroides reticulotermitis JCM 10512</name>
    <dbReference type="NCBI Taxonomy" id="1445607"/>
    <lineage>
        <taxon>Bacteria</taxon>
        <taxon>Pseudomonadati</taxon>
        <taxon>Bacteroidota</taxon>
        <taxon>Bacteroidia</taxon>
        <taxon>Bacteroidales</taxon>
        <taxon>Bacteroidaceae</taxon>
        <taxon>Bacteroides</taxon>
    </lineage>
</organism>
<dbReference type="EMBL" id="BAIV01000008">
    <property type="protein sequence ID" value="GAE83304.1"/>
    <property type="molecule type" value="Genomic_DNA"/>
</dbReference>
<dbReference type="PANTHER" id="PTHR16214:SF3">
    <property type="entry name" value="TRANSMEMBRANE PROTEIN 260"/>
    <property type="match status" value="1"/>
</dbReference>
<reference evidence="1 2" key="1">
    <citation type="journal article" date="2014" name="Genome Announc.">
        <title>Draft Genome Sequence of Bacteroides reticulotermitis Strain JCM 10512T, Isolated from the Gut of a Termite.</title>
        <authorList>
            <person name="Yuki M."/>
            <person name="Oshima K."/>
            <person name="Suda W."/>
            <person name="Sakamoto M."/>
            <person name="Iida T."/>
            <person name="Hattori M."/>
            <person name="Ohkuma M."/>
        </authorList>
    </citation>
    <scope>NUCLEOTIDE SEQUENCE [LARGE SCALE GENOMIC DNA]</scope>
    <source>
        <strain evidence="1 2">JCM 10512</strain>
    </source>
</reference>
<protein>
    <submittedName>
        <fullName evidence="1">Membrane protein</fullName>
    </submittedName>
</protein>
<dbReference type="AlphaFoldDB" id="W4US09"/>